<sequence>MTTTQSNPLRKFAALLVIPFLLLIAGCGDLKATMTVESADKVVLEGVARGYSSVLEKYGMKPADVCTSKDTTGAGGPAFEGTLKTKLTETGDIFECEFTTTIEDPEQLKQILTYDKDSNTYTLKGIMPAPEIAERLSLGAFMTSVTIVMPGKVTESNVGRISGNKVQISSIESFLSDYEIKSEGPGFPWLIVVIIIAVALALLFLAALAITALIVIARKRKKSPAANAQTFQNGSSTQQSRPGQQPEIREPNSRSPEGADSRHYKGQASIDSDPPSPGPAGR</sequence>
<organism evidence="3 4">
    <name type="scientific">Dermabacter jinjuensis</name>
    <dbReference type="NCBI Taxonomy" id="1667168"/>
    <lineage>
        <taxon>Bacteria</taxon>
        <taxon>Bacillati</taxon>
        <taxon>Actinomycetota</taxon>
        <taxon>Actinomycetes</taxon>
        <taxon>Micrococcales</taxon>
        <taxon>Dermabacteraceae</taxon>
        <taxon>Dermabacter</taxon>
    </lineage>
</organism>
<feature type="compositionally biased region" description="Basic and acidic residues" evidence="1">
    <location>
        <begin position="247"/>
        <end position="263"/>
    </location>
</feature>
<keyword evidence="2" id="KW-1133">Transmembrane helix</keyword>
<feature type="transmembrane region" description="Helical" evidence="2">
    <location>
        <begin position="189"/>
        <end position="216"/>
    </location>
</feature>
<dbReference type="RefSeq" id="WP_034370978.1">
    <property type="nucleotide sequence ID" value="NZ_CP023482.1"/>
</dbReference>
<dbReference type="Proteomes" id="UP000815698">
    <property type="component" value="Chromosome"/>
</dbReference>
<name>A0ABM6PKH9_9MICO</name>
<gene>
    <name evidence="3" type="ORF">COP05_01345</name>
</gene>
<evidence type="ECO:0000313" key="3">
    <source>
        <dbReference type="EMBL" id="ATH95887.1"/>
    </source>
</evidence>
<protein>
    <recommendedName>
        <fullName evidence="5">Lipoprotein</fullName>
    </recommendedName>
</protein>
<proteinExistence type="predicted"/>
<evidence type="ECO:0000256" key="1">
    <source>
        <dbReference type="SAM" id="MobiDB-lite"/>
    </source>
</evidence>
<feature type="compositionally biased region" description="Polar residues" evidence="1">
    <location>
        <begin position="226"/>
        <end position="243"/>
    </location>
</feature>
<keyword evidence="2" id="KW-0812">Transmembrane</keyword>
<keyword evidence="2" id="KW-0472">Membrane</keyword>
<reference evidence="3 4" key="1">
    <citation type="journal article" date="2016" name="Int. J. Syst. Evol. Microbiol.">
        <title>Dermabacter jinjuensis sp. nov., a novel species of the genus Dermabacter isolated from a clinical specimen.</title>
        <authorList>
            <person name="Park Y.K."/>
            <person name="Lee K.M."/>
            <person name="Lee W.K."/>
            <person name="Cho M.J."/>
            <person name="Lee H.S."/>
            <person name="Cho Y.G."/>
            <person name="Lee Y.C."/>
            <person name="Lee W.K."/>
            <person name="Seong W.K."/>
            <person name="Hwang K.J."/>
        </authorList>
    </citation>
    <scope>NUCLEOTIDE SEQUENCE [LARGE SCALE GENOMIC DNA]</scope>
    <source>
        <strain evidence="3 4">32T</strain>
    </source>
</reference>
<evidence type="ECO:0000256" key="2">
    <source>
        <dbReference type="SAM" id="Phobius"/>
    </source>
</evidence>
<evidence type="ECO:0000313" key="4">
    <source>
        <dbReference type="Proteomes" id="UP000815698"/>
    </source>
</evidence>
<dbReference type="EMBL" id="CP023482">
    <property type="protein sequence ID" value="ATH95887.1"/>
    <property type="molecule type" value="Genomic_DNA"/>
</dbReference>
<feature type="region of interest" description="Disordered" evidence="1">
    <location>
        <begin position="226"/>
        <end position="282"/>
    </location>
</feature>
<accession>A0ABM6PKH9</accession>
<evidence type="ECO:0008006" key="5">
    <source>
        <dbReference type="Google" id="ProtNLM"/>
    </source>
</evidence>
<keyword evidence="4" id="KW-1185">Reference proteome</keyword>